<dbReference type="InterPro" id="IPR021411">
    <property type="entry name" value="SCYLV_Orf0"/>
</dbReference>
<name>A0A0N6YQC2_9VIRU</name>
<sequence length="256" mass="29705">MLFTEFSVRGINPRAHESTSPVFRGGAQGCLTYYGVFACKWVGLTYQDPLTLQWVQDYYGPNTPVYNWLGPIRLIVVTMGPILLLPDTTIGRPIHIRRQYLRSVLLWLARNKLYYRVKRCRSRRFELEQDHFGPELFRTQLFGGAGLDVFQDVARLQDFLERGYDTFRSVLGVHLLEHERFVSRILEQPVMEPDQAVRLCFHYHNALDHDDDDSGLETDFSNLSLGRPYINGLPPNEKIIFIHSNLLGRSTYSHDI</sequence>
<evidence type="ECO:0000313" key="1">
    <source>
        <dbReference type="EMBL" id="AIN44145.1"/>
    </source>
</evidence>
<proteinExistence type="predicted"/>
<reference evidence="1" key="1">
    <citation type="submission" date="2013-09" db="EMBL/GenBank/DDBJ databases">
        <authorList>
            <person name="Wang G."/>
            <person name="Yang Y."/>
            <person name="Su Y."/>
        </authorList>
    </citation>
    <scope>NUCLEOTIDE SEQUENCE</scope>
    <source>
        <strain evidence="1">CBCP961252</strain>
    </source>
</reference>
<dbReference type="Pfam" id="PF11252">
    <property type="entry name" value="DUF3051"/>
    <property type="match status" value="1"/>
</dbReference>
<accession>A0A0N6YQC2</accession>
<dbReference type="EMBL" id="KF680093">
    <property type="protein sequence ID" value="AIN44145.1"/>
    <property type="molecule type" value="Genomic_RNA"/>
</dbReference>
<organism evidence="1">
    <name type="scientific">Sugarcane yellow leaf virus</name>
    <dbReference type="NCBI Taxonomy" id="94290"/>
    <lineage>
        <taxon>Viruses</taxon>
        <taxon>Riboviria</taxon>
        <taxon>Orthornavirae</taxon>
        <taxon>Pisuviricota</taxon>
        <taxon>Pisoniviricetes</taxon>
        <taxon>Sobelivirales</taxon>
        <taxon>Solemoviridae</taxon>
        <taxon>Polerovirus</taxon>
        <taxon>Polerovirus SCYLV</taxon>
    </lineage>
</organism>
<protein>
    <submittedName>
        <fullName evidence="1">RNA silencing suppressor protein P0</fullName>
    </submittedName>
</protein>